<reference evidence="2 3" key="1">
    <citation type="submission" date="2019-03" db="EMBL/GenBank/DDBJ databases">
        <title>Genomic Encyclopedia of Type Strains, Phase IV (KMG-IV): sequencing the most valuable type-strain genomes for metagenomic binning, comparative biology and taxonomic classification.</title>
        <authorList>
            <person name="Goeker M."/>
        </authorList>
    </citation>
    <scope>NUCLEOTIDE SEQUENCE [LARGE SCALE GENOMIC DNA]</scope>
    <source>
        <strain evidence="2 3">DSM 16998</strain>
    </source>
</reference>
<dbReference type="Gene3D" id="3.40.50.1820">
    <property type="entry name" value="alpha/beta hydrolase"/>
    <property type="match status" value="1"/>
</dbReference>
<dbReference type="RefSeq" id="WP_133699309.1">
    <property type="nucleotide sequence ID" value="NZ_SNXS01000001.1"/>
</dbReference>
<organism evidence="2 3">
    <name type="scientific">Roseateles toxinivorans</name>
    <dbReference type="NCBI Taxonomy" id="270368"/>
    <lineage>
        <taxon>Bacteria</taxon>
        <taxon>Pseudomonadati</taxon>
        <taxon>Pseudomonadota</taxon>
        <taxon>Betaproteobacteria</taxon>
        <taxon>Burkholderiales</taxon>
        <taxon>Sphaerotilaceae</taxon>
        <taxon>Roseateles</taxon>
    </lineage>
</organism>
<evidence type="ECO:0000313" key="3">
    <source>
        <dbReference type="Proteomes" id="UP000295361"/>
    </source>
</evidence>
<dbReference type="Proteomes" id="UP000295361">
    <property type="component" value="Unassembled WGS sequence"/>
</dbReference>
<dbReference type="EMBL" id="SNXS01000001">
    <property type="protein sequence ID" value="TDP74702.1"/>
    <property type="molecule type" value="Genomic_DNA"/>
</dbReference>
<evidence type="ECO:0000259" key="1">
    <source>
        <dbReference type="Pfam" id="PF07819"/>
    </source>
</evidence>
<comment type="caution">
    <text evidence="2">The sequence shown here is derived from an EMBL/GenBank/DDBJ whole genome shotgun (WGS) entry which is preliminary data.</text>
</comment>
<dbReference type="InterPro" id="IPR012908">
    <property type="entry name" value="PGAP1-ab_dom-like"/>
</dbReference>
<gene>
    <name evidence="2" type="ORF">DES47_101766</name>
</gene>
<dbReference type="AlphaFoldDB" id="A0A4R6QUP7"/>
<dbReference type="InParanoid" id="A0A4R6QUP7"/>
<evidence type="ECO:0000313" key="2">
    <source>
        <dbReference type="EMBL" id="TDP74702.1"/>
    </source>
</evidence>
<dbReference type="Pfam" id="PF07819">
    <property type="entry name" value="PGAP1"/>
    <property type="match status" value="1"/>
</dbReference>
<dbReference type="InterPro" id="IPR029058">
    <property type="entry name" value="AB_hydrolase_fold"/>
</dbReference>
<protein>
    <submittedName>
        <fullName evidence="2">PGAP1-like protein</fullName>
    </submittedName>
</protein>
<dbReference type="OrthoDB" id="556502at2"/>
<dbReference type="PANTHER" id="PTHR37946:SF1">
    <property type="entry name" value="SLL1969 PROTEIN"/>
    <property type="match status" value="1"/>
</dbReference>
<dbReference type="GO" id="GO:0016788">
    <property type="term" value="F:hydrolase activity, acting on ester bonds"/>
    <property type="evidence" value="ECO:0007669"/>
    <property type="project" value="InterPro"/>
</dbReference>
<name>A0A4R6QUP7_9BURK</name>
<dbReference type="PANTHER" id="PTHR37946">
    <property type="entry name" value="SLL1969 PROTEIN"/>
    <property type="match status" value="1"/>
</dbReference>
<feature type="domain" description="GPI inositol-deacylase PGAP1-like alpha/beta" evidence="1">
    <location>
        <begin position="202"/>
        <end position="301"/>
    </location>
</feature>
<proteinExistence type="predicted"/>
<keyword evidence="3" id="KW-1185">Reference proteome</keyword>
<sequence>MGGDLRGAGRLAVGAVAGLAGLVESVHASIVRLPGTRPPLSGRTKGVTALFYAAARGLTQVVGHGVDIALALLEPLLAQRSTRPGYEALLAALNGIMGDWLEARSNPLAIKMRLRSDGVALRLEPGALAAALPNASGRIVVMVHGLCMGDLQWARHGADFAAALGRDLGVTPIHLHYNSGRHISTNGREFAALMDALVRAWPVPLESIDVVAHSMGGLVARSALHQAVQASLEWPLLVGKVVFLGTPHHGAPLERSGQRLNLLLSLSPYTEPFMRLGQVRSAGITDLRFGNLLDSDWKDQDRFAVRADARTPVSLPAGTVAYVIGAVAGSTDQSMQAQVVGDGLVPLDSALGLHPDPRYALPIPEEHRWVALKTNHLELQTSPEVYKRIKTWLSEPRSP</sequence>
<accession>A0A4R6QUP7</accession>
<dbReference type="SUPFAM" id="SSF53474">
    <property type="entry name" value="alpha/beta-Hydrolases"/>
    <property type="match status" value="1"/>
</dbReference>